<feature type="region of interest" description="Disordered" evidence="2">
    <location>
        <begin position="348"/>
        <end position="391"/>
    </location>
</feature>
<dbReference type="InterPro" id="IPR025558">
    <property type="entry name" value="DUF4283"/>
</dbReference>
<protein>
    <recommendedName>
        <fullName evidence="3">CCHC-type domain-containing protein</fullName>
    </recommendedName>
</protein>
<dbReference type="PROSITE" id="PS50158">
    <property type="entry name" value="ZF_CCHC"/>
    <property type="match status" value="1"/>
</dbReference>
<dbReference type="Proteomes" id="UP001165190">
    <property type="component" value="Unassembled WGS sequence"/>
</dbReference>
<gene>
    <name evidence="4" type="ORF">HRI_001647900</name>
</gene>
<dbReference type="EMBL" id="BSYR01000017">
    <property type="protein sequence ID" value="GMI79786.1"/>
    <property type="molecule type" value="Genomic_DNA"/>
</dbReference>
<feature type="domain" description="CCHC-type" evidence="3">
    <location>
        <begin position="207"/>
        <end position="221"/>
    </location>
</feature>
<evidence type="ECO:0000259" key="3">
    <source>
        <dbReference type="PROSITE" id="PS50158"/>
    </source>
</evidence>
<dbReference type="Pfam" id="PF14111">
    <property type="entry name" value="DUF4283"/>
    <property type="match status" value="1"/>
</dbReference>
<keyword evidence="5" id="KW-1185">Reference proteome</keyword>
<evidence type="ECO:0000256" key="2">
    <source>
        <dbReference type="SAM" id="MobiDB-lite"/>
    </source>
</evidence>
<keyword evidence="1" id="KW-0862">Zinc</keyword>
<dbReference type="GO" id="GO:0003676">
    <property type="term" value="F:nucleic acid binding"/>
    <property type="evidence" value="ECO:0007669"/>
    <property type="project" value="InterPro"/>
</dbReference>
<dbReference type="PANTHER" id="PTHR31286:SF153">
    <property type="entry name" value="DUF4283 DOMAIN PROTEIN"/>
    <property type="match status" value="1"/>
</dbReference>
<sequence length="391" mass="43279">MATVEEVLAELSIEEEEEESALVVGIESAIEPISFEFCFVGSFFTSSTVNFTSMKATLANVWHPIGGIAISELREGRYLFRFYNSVDADRVEVDGPWYFNFHLLVMHRLVQNEEPMAVPLNTVDFWIRVNDLPNGFVSEAVAKKIGDFIGGFLEYDSNSVSLGLKGCMRIRVRVALHKSLKRRKKILLPSGGSVYVTFQYEKLKLFCFRCGKLGHGEGFCPLRVLKDHQDLPFQWDASLRAPARRRGIPTSPWLREEDGGRSRISRLEISPYPGKENLTPPNPATDADQAVTKNPPDCSLVGKSTKFTPTPNKNRAMTGFGLGPVIATDVGLVCFDTDMIAVDEDAPISHAEGLKRPRSSTGFVEKDASPVFPSNSPSTSAGLDSQARREP</sequence>
<evidence type="ECO:0000313" key="5">
    <source>
        <dbReference type="Proteomes" id="UP001165190"/>
    </source>
</evidence>
<dbReference type="InterPro" id="IPR001878">
    <property type="entry name" value="Znf_CCHC"/>
</dbReference>
<feature type="region of interest" description="Disordered" evidence="2">
    <location>
        <begin position="250"/>
        <end position="315"/>
    </location>
</feature>
<reference evidence="4" key="1">
    <citation type="submission" date="2023-05" db="EMBL/GenBank/DDBJ databases">
        <title>Genome and transcriptome analyses reveal genes involved in the formation of fine ridges on petal epidermal cells in Hibiscus trionum.</title>
        <authorList>
            <person name="Koshimizu S."/>
            <person name="Masuda S."/>
            <person name="Ishii T."/>
            <person name="Shirasu K."/>
            <person name="Hoshino A."/>
            <person name="Arita M."/>
        </authorList>
    </citation>
    <scope>NUCLEOTIDE SEQUENCE</scope>
    <source>
        <strain evidence="4">Hamamatsu line</strain>
    </source>
</reference>
<feature type="compositionally biased region" description="Polar residues" evidence="2">
    <location>
        <begin position="305"/>
        <end position="315"/>
    </location>
</feature>
<evidence type="ECO:0000313" key="4">
    <source>
        <dbReference type="EMBL" id="GMI79786.1"/>
    </source>
</evidence>
<feature type="compositionally biased region" description="Polar residues" evidence="2">
    <location>
        <begin position="372"/>
        <end position="383"/>
    </location>
</feature>
<name>A0A9W7HM13_HIBTR</name>
<accession>A0A9W7HM13</accession>
<dbReference type="OrthoDB" id="1707487at2759"/>
<dbReference type="PANTHER" id="PTHR31286">
    <property type="entry name" value="GLYCINE-RICH CELL WALL STRUCTURAL PROTEIN 1.8-LIKE"/>
    <property type="match status" value="1"/>
</dbReference>
<dbReference type="GO" id="GO:0008270">
    <property type="term" value="F:zinc ion binding"/>
    <property type="evidence" value="ECO:0007669"/>
    <property type="project" value="UniProtKB-KW"/>
</dbReference>
<keyword evidence="1" id="KW-0479">Metal-binding</keyword>
<dbReference type="InterPro" id="IPR040256">
    <property type="entry name" value="At4g02000-like"/>
</dbReference>
<keyword evidence="1" id="KW-0863">Zinc-finger</keyword>
<comment type="caution">
    <text evidence="4">The sequence shown here is derived from an EMBL/GenBank/DDBJ whole genome shotgun (WGS) entry which is preliminary data.</text>
</comment>
<organism evidence="4 5">
    <name type="scientific">Hibiscus trionum</name>
    <name type="common">Flower of an hour</name>
    <dbReference type="NCBI Taxonomy" id="183268"/>
    <lineage>
        <taxon>Eukaryota</taxon>
        <taxon>Viridiplantae</taxon>
        <taxon>Streptophyta</taxon>
        <taxon>Embryophyta</taxon>
        <taxon>Tracheophyta</taxon>
        <taxon>Spermatophyta</taxon>
        <taxon>Magnoliopsida</taxon>
        <taxon>eudicotyledons</taxon>
        <taxon>Gunneridae</taxon>
        <taxon>Pentapetalae</taxon>
        <taxon>rosids</taxon>
        <taxon>malvids</taxon>
        <taxon>Malvales</taxon>
        <taxon>Malvaceae</taxon>
        <taxon>Malvoideae</taxon>
        <taxon>Hibiscus</taxon>
    </lineage>
</organism>
<dbReference type="InterPro" id="IPR025836">
    <property type="entry name" value="Zn_knuckle_CX2CX4HX4C"/>
</dbReference>
<evidence type="ECO:0000256" key="1">
    <source>
        <dbReference type="PROSITE-ProRule" id="PRU00047"/>
    </source>
</evidence>
<proteinExistence type="predicted"/>
<dbReference type="Pfam" id="PF14392">
    <property type="entry name" value="zf-CCHC_4"/>
    <property type="match status" value="1"/>
</dbReference>
<dbReference type="AlphaFoldDB" id="A0A9W7HM13"/>